<sequence length="225" mass="24429">MDYSARCQFILQGGIAKVDLVFWDKQTAQDAYPGILYEPTDLQDAGDVYVYVYNDGDFSTGSISFQATGSPFAPDAWTGEETPITEYSVSQGRTNISFSLKSTETRIVKFSASRNSANNESHVIWSSDSVLGYYVDSGKVWAKAAASDSATSVKLSSGKTVTLDQQGQSQISLGNWSVVLEQWLPPDNLYDVETVANKKNVSLSVSGFSISSWKDLGYQNSSGVA</sequence>
<dbReference type="Proteomes" id="UP000596276">
    <property type="component" value="Chromosome 2"/>
</dbReference>
<protein>
    <submittedName>
        <fullName evidence="1">Uncharacterized protein</fullName>
    </submittedName>
</protein>
<name>A0A7U2MCT1_ASPFN</name>
<evidence type="ECO:0000313" key="2">
    <source>
        <dbReference type="Proteomes" id="UP000596276"/>
    </source>
</evidence>
<reference evidence="2" key="1">
    <citation type="journal article" date="2021" name="G3 (Bethesda)">
        <title>Chromosome assembled and annotated genome sequence of Aspergillus flavus NRRL 3357.</title>
        <authorList>
            <person name="Skerker J.M."/>
            <person name="Pianalto K.M."/>
            <person name="Mondo S.J."/>
            <person name="Yang K."/>
            <person name="Arkin A.P."/>
            <person name="Keller N.P."/>
            <person name="Grigoriev I.V."/>
            <person name="Louise Glass N.L."/>
        </authorList>
    </citation>
    <scope>NUCLEOTIDE SEQUENCE [LARGE SCALE GENOMIC DNA]</scope>
    <source>
        <strain evidence="2">ATCC 200026 / FGSC A1120 / IAM 13836 / NRRL 3357 / JCM 12722 / SRRC 167</strain>
    </source>
</reference>
<evidence type="ECO:0000313" key="1">
    <source>
        <dbReference type="EMBL" id="QRD81331.1"/>
    </source>
</evidence>
<proteinExistence type="predicted"/>
<dbReference type="VEuPathDB" id="FungiDB:F9C07_9546"/>
<dbReference type="EMBL" id="CP044622">
    <property type="protein sequence ID" value="QRD81331.1"/>
    <property type="molecule type" value="Genomic_DNA"/>
</dbReference>
<keyword evidence="2" id="KW-1185">Reference proteome</keyword>
<gene>
    <name evidence="1" type="ORF">F9C07_9546</name>
</gene>
<dbReference type="AlphaFoldDB" id="A0A7U2MCT1"/>
<dbReference type="VEuPathDB" id="FungiDB:AFLA_012275"/>
<organism evidence="1 2">
    <name type="scientific">Aspergillus flavus (strain ATCC 200026 / FGSC A1120 / IAM 13836 / NRRL 3357 / JCM 12722 / SRRC 167)</name>
    <dbReference type="NCBI Taxonomy" id="332952"/>
    <lineage>
        <taxon>Eukaryota</taxon>
        <taxon>Fungi</taxon>
        <taxon>Dikarya</taxon>
        <taxon>Ascomycota</taxon>
        <taxon>Pezizomycotina</taxon>
        <taxon>Eurotiomycetes</taxon>
        <taxon>Eurotiomycetidae</taxon>
        <taxon>Eurotiales</taxon>
        <taxon>Aspergillaceae</taxon>
        <taxon>Aspergillus</taxon>
        <taxon>Aspergillus subgen. Circumdati</taxon>
    </lineage>
</organism>
<accession>A0A7U2MCT1</accession>
<dbReference type="OMA" id="NESHVIW"/>